<sequence>AKTEASKAEVCEANTTSGFWLVKSEPDEYSIEELKRQPDGIGFWDGVRNYVARNNMQKMKVGDMCFYYHSSCKVPGIVGLAKVASTARVDPTALDPKHKYYDPKSDPAKPRWYGVDLQYVRDFKRMVTLAELKTYRSGGRAAENLADVLARMDLFNKARLSVQAVSKDEWEHIMRLEEEE</sequence>
<dbReference type="PANTHER" id="PTHR14087:SF7">
    <property type="entry name" value="THYMOCYTE NUCLEAR PROTEIN 1"/>
    <property type="match status" value="1"/>
</dbReference>
<dbReference type="Proteomes" id="UP000011087">
    <property type="component" value="Unassembled WGS sequence"/>
</dbReference>
<dbReference type="AlphaFoldDB" id="L1K116"/>
<comment type="subcellular location">
    <subcellularLocation>
        <location evidence="1">Nucleus</location>
    </subcellularLocation>
</comment>
<proteinExistence type="predicted"/>
<dbReference type="FunFam" id="3.10.590.10:FF:000003">
    <property type="entry name" value="Thymocyte nuclear protein 1"/>
    <property type="match status" value="1"/>
</dbReference>
<dbReference type="RefSeq" id="XP_005841521.1">
    <property type="nucleotide sequence ID" value="XM_005841464.1"/>
</dbReference>
<evidence type="ECO:0000256" key="2">
    <source>
        <dbReference type="ARBA" id="ARBA00014654"/>
    </source>
</evidence>
<gene>
    <name evidence="6" type="ORF">GUITHDRAFT_50334</name>
</gene>
<dbReference type="Gene3D" id="3.10.590.10">
    <property type="entry name" value="ph1033 like domains"/>
    <property type="match status" value="1"/>
</dbReference>
<accession>L1K116</accession>
<dbReference type="GO" id="GO:0005634">
    <property type="term" value="C:nucleus"/>
    <property type="evidence" value="ECO:0007669"/>
    <property type="project" value="UniProtKB-SubCell"/>
</dbReference>
<dbReference type="InterPro" id="IPR047197">
    <property type="entry name" value="THYN1-like_EVE"/>
</dbReference>
<dbReference type="EnsemblProtists" id="EKX54541">
    <property type="protein sequence ID" value="EKX54541"/>
    <property type="gene ID" value="GUITHDRAFT_50334"/>
</dbReference>
<reference evidence="7" key="3">
    <citation type="submission" date="2016-03" db="UniProtKB">
        <authorList>
            <consortium name="EnsemblProtists"/>
        </authorList>
    </citation>
    <scope>IDENTIFICATION</scope>
</reference>
<evidence type="ECO:0000256" key="3">
    <source>
        <dbReference type="ARBA" id="ARBA00022553"/>
    </source>
</evidence>
<name>L1K116_GUITC</name>
<keyword evidence="4" id="KW-0539">Nucleus</keyword>
<dbReference type="PANTHER" id="PTHR14087">
    <property type="entry name" value="THYMOCYTE NUCLEAR PROTEIN 1"/>
    <property type="match status" value="1"/>
</dbReference>
<feature type="domain" description="EVE" evidence="5">
    <location>
        <begin position="19"/>
        <end position="175"/>
    </location>
</feature>
<dbReference type="CDD" id="cd21133">
    <property type="entry name" value="EVE"/>
    <property type="match status" value="1"/>
</dbReference>
<organism evidence="6">
    <name type="scientific">Guillardia theta (strain CCMP2712)</name>
    <name type="common">Cryptophyte</name>
    <dbReference type="NCBI Taxonomy" id="905079"/>
    <lineage>
        <taxon>Eukaryota</taxon>
        <taxon>Cryptophyceae</taxon>
        <taxon>Pyrenomonadales</taxon>
        <taxon>Geminigeraceae</taxon>
        <taxon>Guillardia</taxon>
    </lineage>
</organism>
<evidence type="ECO:0000313" key="6">
    <source>
        <dbReference type="EMBL" id="EKX54541.1"/>
    </source>
</evidence>
<dbReference type="SUPFAM" id="SSF88697">
    <property type="entry name" value="PUA domain-like"/>
    <property type="match status" value="1"/>
</dbReference>
<dbReference type="InterPro" id="IPR002740">
    <property type="entry name" value="EVE_domain"/>
</dbReference>
<protein>
    <recommendedName>
        <fullName evidence="2">Thymocyte nuclear protein 1</fullName>
    </recommendedName>
</protein>
<feature type="non-terminal residue" evidence="6">
    <location>
        <position position="180"/>
    </location>
</feature>
<evidence type="ECO:0000313" key="8">
    <source>
        <dbReference type="Proteomes" id="UP000011087"/>
    </source>
</evidence>
<dbReference type="InterPro" id="IPR052181">
    <property type="entry name" value="5hmC_binding"/>
</dbReference>
<dbReference type="STRING" id="905079.L1K116"/>
<dbReference type="KEGG" id="gtt:GUITHDRAFT_50334"/>
<keyword evidence="8" id="KW-1185">Reference proteome</keyword>
<dbReference type="EMBL" id="JH992967">
    <property type="protein sequence ID" value="EKX54541.1"/>
    <property type="molecule type" value="Genomic_DNA"/>
</dbReference>
<evidence type="ECO:0000256" key="1">
    <source>
        <dbReference type="ARBA" id="ARBA00004123"/>
    </source>
</evidence>
<keyword evidence="3" id="KW-0597">Phosphoprotein</keyword>
<evidence type="ECO:0000259" key="5">
    <source>
        <dbReference type="Pfam" id="PF01878"/>
    </source>
</evidence>
<dbReference type="InterPro" id="IPR015947">
    <property type="entry name" value="PUA-like_sf"/>
</dbReference>
<dbReference type="Pfam" id="PF01878">
    <property type="entry name" value="EVE"/>
    <property type="match status" value="1"/>
</dbReference>
<dbReference type="OMA" id="EPSEWSW"/>
<dbReference type="HOGENOM" id="CLU_041799_2_2_1"/>
<reference evidence="8" key="2">
    <citation type="submission" date="2012-11" db="EMBL/GenBank/DDBJ databases">
        <authorList>
            <person name="Kuo A."/>
            <person name="Curtis B.A."/>
            <person name="Tanifuji G."/>
            <person name="Burki F."/>
            <person name="Gruber A."/>
            <person name="Irimia M."/>
            <person name="Maruyama S."/>
            <person name="Arias M.C."/>
            <person name="Ball S.G."/>
            <person name="Gile G.H."/>
            <person name="Hirakawa Y."/>
            <person name="Hopkins J.F."/>
            <person name="Rensing S.A."/>
            <person name="Schmutz J."/>
            <person name="Symeonidi A."/>
            <person name="Elias M."/>
            <person name="Eveleigh R.J."/>
            <person name="Herman E.K."/>
            <person name="Klute M.J."/>
            <person name="Nakayama T."/>
            <person name="Obornik M."/>
            <person name="Reyes-Prieto A."/>
            <person name="Armbrust E.V."/>
            <person name="Aves S.J."/>
            <person name="Beiko R.G."/>
            <person name="Coutinho P."/>
            <person name="Dacks J.B."/>
            <person name="Durnford D.G."/>
            <person name="Fast N.M."/>
            <person name="Green B.R."/>
            <person name="Grisdale C."/>
            <person name="Hempe F."/>
            <person name="Henrissat B."/>
            <person name="Hoppner M.P."/>
            <person name="Ishida K.-I."/>
            <person name="Kim E."/>
            <person name="Koreny L."/>
            <person name="Kroth P.G."/>
            <person name="Liu Y."/>
            <person name="Malik S.-B."/>
            <person name="Maier U.G."/>
            <person name="McRose D."/>
            <person name="Mock T."/>
            <person name="Neilson J.A."/>
            <person name="Onodera N.T."/>
            <person name="Poole A.M."/>
            <person name="Pritham E.J."/>
            <person name="Richards T.A."/>
            <person name="Rocap G."/>
            <person name="Roy S.W."/>
            <person name="Sarai C."/>
            <person name="Schaack S."/>
            <person name="Shirato S."/>
            <person name="Slamovits C.H."/>
            <person name="Spencer D.F."/>
            <person name="Suzuki S."/>
            <person name="Worden A.Z."/>
            <person name="Zauner S."/>
            <person name="Barry K."/>
            <person name="Bell C."/>
            <person name="Bharti A.K."/>
            <person name="Crow J.A."/>
            <person name="Grimwood J."/>
            <person name="Kramer R."/>
            <person name="Lindquist E."/>
            <person name="Lucas S."/>
            <person name="Salamov A."/>
            <person name="McFadden G.I."/>
            <person name="Lane C.E."/>
            <person name="Keeling P.J."/>
            <person name="Gray M.W."/>
            <person name="Grigoriev I.V."/>
            <person name="Archibald J.M."/>
        </authorList>
    </citation>
    <scope>NUCLEOTIDE SEQUENCE</scope>
    <source>
        <strain evidence="8">CCMP2712</strain>
    </source>
</reference>
<evidence type="ECO:0000313" key="7">
    <source>
        <dbReference type="EnsemblProtists" id="EKX54541"/>
    </source>
</evidence>
<dbReference type="eggNOG" id="KOG3383">
    <property type="taxonomic scope" value="Eukaryota"/>
</dbReference>
<dbReference type="GeneID" id="17311062"/>
<reference evidence="6 8" key="1">
    <citation type="journal article" date="2012" name="Nature">
        <title>Algal genomes reveal evolutionary mosaicism and the fate of nucleomorphs.</title>
        <authorList>
            <consortium name="DOE Joint Genome Institute"/>
            <person name="Curtis B.A."/>
            <person name="Tanifuji G."/>
            <person name="Burki F."/>
            <person name="Gruber A."/>
            <person name="Irimia M."/>
            <person name="Maruyama S."/>
            <person name="Arias M.C."/>
            <person name="Ball S.G."/>
            <person name="Gile G.H."/>
            <person name="Hirakawa Y."/>
            <person name="Hopkins J.F."/>
            <person name="Kuo A."/>
            <person name="Rensing S.A."/>
            <person name="Schmutz J."/>
            <person name="Symeonidi A."/>
            <person name="Elias M."/>
            <person name="Eveleigh R.J."/>
            <person name="Herman E.K."/>
            <person name="Klute M.J."/>
            <person name="Nakayama T."/>
            <person name="Obornik M."/>
            <person name="Reyes-Prieto A."/>
            <person name="Armbrust E.V."/>
            <person name="Aves S.J."/>
            <person name="Beiko R.G."/>
            <person name="Coutinho P."/>
            <person name="Dacks J.B."/>
            <person name="Durnford D.G."/>
            <person name="Fast N.M."/>
            <person name="Green B.R."/>
            <person name="Grisdale C.J."/>
            <person name="Hempel F."/>
            <person name="Henrissat B."/>
            <person name="Hoppner M.P."/>
            <person name="Ishida K."/>
            <person name="Kim E."/>
            <person name="Koreny L."/>
            <person name="Kroth P.G."/>
            <person name="Liu Y."/>
            <person name="Malik S.B."/>
            <person name="Maier U.G."/>
            <person name="McRose D."/>
            <person name="Mock T."/>
            <person name="Neilson J.A."/>
            <person name="Onodera N.T."/>
            <person name="Poole A.M."/>
            <person name="Pritham E.J."/>
            <person name="Richards T.A."/>
            <person name="Rocap G."/>
            <person name="Roy S.W."/>
            <person name="Sarai C."/>
            <person name="Schaack S."/>
            <person name="Shirato S."/>
            <person name="Slamovits C.H."/>
            <person name="Spencer D.F."/>
            <person name="Suzuki S."/>
            <person name="Worden A.Z."/>
            <person name="Zauner S."/>
            <person name="Barry K."/>
            <person name="Bell C."/>
            <person name="Bharti A.K."/>
            <person name="Crow J.A."/>
            <person name="Grimwood J."/>
            <person name="Kramer R."/>
            <person name="Lindquist E."/>
            <person name="Lucas S."/>
            <person name="Salamov A."/>
            <person name="McFadden G.I."/>
            <person name="Lane C.E."/>
            <person name="Keeling P.J."/>
            <person name="Gray M.W."/>
            <person name="Grigoriev I.V."/>
            <person name="Archibald J.M."/>
        </authorList>
    </citation>
    <scope>NUCLEOTIDE SEQUENCE</scope>
    <source>
        <strain evidence="6 8">CCMP2712</strain>
    </source>
</reference>
<feature type="non-terminal residue" evidence="6">
    <location>
        <position position="1"/>
    </location>
</feature>
<dbReference type="PaxDb" id="55529-EKX54541"/>
<evidence type="ECO:0000256" key="4">
    <source>
        <dbReference type="ARBA" id="ARBA00023242"/>
    </source>
</evidence>
<dbReference type="OrthoDB" id="41445at2759"/>